<dbReference type="Pfam" id="PF05743">
    <property type="entry name" value="UEV"/>
    <property type="match status" value="1"/>
</dbReference>
<dbReference type="Gene3D" id="6.10.250.370">
    <property type="match status" value="1"/>
</dbReference>
<reference evidence="10" key="1">
    <citation type="submission" date="2020-11" db="EMBL/GenBank/DDBJ databases">
        <authorList>
            <person name="Tran Van P."/>
        </authorList>
    </citation>
    <scope>NUCLEOTIDE SEQUENCE</scope>
</reference>
<organism evidence="10">
    <name type="scientific">Cyprideis torosa</name>
    <dbReference type="NCBI Taxonomy" id="163714"/>
    <lineage>
        <taxon>Eukaryota</taxon>
        <taxon>Metazoa</taxon>
        <taxon>Ecdysozoa</taxon>
        <taxon>Arthropoda</taxon>
        <taxon>Crustacea</taxon>
        <taxon>Oligostraca</taxon>
        <taxon>Ostracoda</taxon>
        <taxon>Podocopa</taxon>
        <taxon>Podocopida</taxon>
        <taxon>Cytherocopina</taxon>
        <taxon>Cytheroidea</taxon>
        <taxon>Cytherideidae</taxon>
        <taxon>Cyprideis</taxon>
    </lineage>
</organism>
<accession>A0A7R8ZUM4</accession>
<dbReference type="GO" id="GO:0043130">
    <property type="term" value="F:ubiquitin binding"/>
    <property type="evidence" value="ECO:0007669"/>
    <property type="project" value="TreeGrafter"/>
</dbReference>
<keyword evidence="5 7" id="KW-0653">Protein transport</keyword>
<feature type="compositionally biased region" description="Polar residues" evidence="9">
    <location>
        <begin position="147"/>
        <end position="156"/>
    </location>
</feature>
<dbReference type="Gene3D" id="3.10.110.10">
    <property type="entry name" value="Ubiquitin Conjugating Enzyme"/>
    <property type="match status" value="1"/>
</dbReference>
<evidence type="ECO:0000256" key="5">
    <source>
        <dbReference type="ARBA" id="ARBA00022927"/>
    </source>
</evidence>
<comment type="similarity">
    <text evidence="2">Belongs to the ubiquitin-conjugating enzyme family. UEV subfamily.</text>
</comment>
<dbReference type="GO" id="GO:0000813">
    <property type="term" value="C:ESCRT I complex"/>
    <property type="evidence" value="ECO:0007669"/>
    <property type="project" value="TreeGrafter"/>
</dbReference>
<comment type="subcellular location">
    <subcellularLocation>
        <location evidence="1">Endosome</location>
    </subcellularLocation>
</comment>
<evidence type="ECO:0000256" key="1">
    <source>
        <dbReference type="ARBA" id="ARBA00004177"/>
    </source>
</evidence>
<dbReference type="AlphaFoldDB" id="A0A7R8ZUM4"/>
<dbReference type="InterPro" id="IPR008883">
    <property type="entry name" value="UEV_N"/>
</dbReference>
<dbReference type="InterPro" id="IPR037202">
    <property type="entry name" value="ESCRT_assembly_dom"/>
</dbReference>
<dbReference type="Pfam" id="PF09454">
    <property type="entry name" value="Vps23_core"/>
    <property type="match status" value="1"/>
</dbReference>
<dbReference type="InterPro" id="IPR016135">
    <property type="entry name" value="UBQ-conjugating_enzyme/RWD"/>
</dbReference>
<dbReference type="PROSITE" id="PS51312">
    <property type="entry name" value="SB"/>
    <property type="match status" value="1"/>
</dbReference>
<protein>
    <submittedName>
        <fullName evidence="10">Uncharacterized protein</fullName>
    </submittedName>
</protein>
<feature type="region of interest" description="Disordered" evidence="9">
    <location>
        <begin position="144"/>
        <end position="165"/>
    </location>
</feature>
<dbReference type="Gene3D" id="6.10.140.820">
    <property type="match status" value="1"/>
</dbReference>
<dbReference type="SUPFAM" id="SSF54495">
    <property type="entry name" value="UBC-like"/>
    <property type="match status" value="1"/>
</dbReference>
<dbReference type="SUPFAM" id="SSF140111">
    <property type="entry name" value="Endosomal sorting complex assembly domain"/>
    <property type="match status" value="1"/>
</dbReference>
<evidence type="ECO:0000256" key="7">
    <source>
        <dbReference type="PROSITE-ProRule" id="PRU00644"/>
    </source>
</evidence>
<evidence type="ECO:0000256" key="3">
    <source>
        <dbReference type="ARBA" id="ARBA00022448"/>
    </source>
</evidence>
<dbReference type="PANTHER" id="PTHR23306:SF3">
    <property type="entry name" value="TUMOR SUPPRESSOR PROTEIN 101"/>
    <property type="match status" value="1"/>
</dbReference>
<dbReference type="GO" id="GO:0015031">
    <property type="term" value="P:protein transport"/>
    <property type="evidence" value="ECO:0007669"/>
    <property type="project" value="UniProtKB-UniRule"/>
</dbReference>
<evidence type="ECO:0000313" key="10">
    <source>
        <dbReference type="EMBL" id="CAD7232257.1"/>
    </source>
</evidence>
<dbReference type="PANTHER" id="PTHR23306">
    <property type="entry name" value="TUMOR SUSCEPTIBILITY GENE 101 PROTEIN-RELATED"/>
    <property type="match status" value="1"/>
</dbReference>
<feature type="region of interest" description="Disordered" evidence="9">
    <location>
        <begin position="201"/>
        <end position="233"/>
    </location>
</feature>
<sequence>MSLESVFSKAVTKYRYPDIMKSEVRSVVQHYPGLKPTFTEYVFNDGKTMELICLKGVIPVTYKENQYNIPVEIYVQDAHPYATPIAYVKPTQDMCIKPSRNVNENGLVFLPYLHEWKPNQSDLLGLVQVMCVVFGDCSPVYTRRRPQANTPVNNTRPAYPPPAGYYGGAPQPPYPVYTGTSNPSPGYPAAPAGGYYPTGATSSPSAMPPYPPISQIPSYPSQHPPVNRTGTISEEHIRASLISGVEDKVRRRYEEKMMQYKAEIEVLQRTETDLQKGKRQLEEMCTRLRNEQNELDRTKVLLQEKKTELNTAVAKLAAQGEMDIEEAVTPTAPLYNQIFNLYAEENAIQDAIYYLGEALRCDAIDLEVFLKQIRELSRKQFFLSALLHKCRRTAGLAA</sequence>
<dbReference type="EMBL" id="OB664432">
    <property type="protein sequence ID" value="CAD7232257.1"/>
    <property type="molecule type" value="Genomic_DNA"/>
</dbReference>
<evidence type="ECO:0000256" key="4">
    <source>
        <dbReference type="ARBA" id="ARBA00022753"/>
    </source>
</evidence>
<dbReference type="InterPro" id="IPR017916">
    <property type="entry name" value="SB_dom"/>
</dbReference>
<evidence type="ECO:0000256" key="2">
    <source>
        <dbReference type="ARBA" id="ARBA00009594"/>
    </source>
</evidence>
<keyword evidence="4" id="KW-0967">Endosome</keyword>
<dbReference type="GO" id="GO:0008333">
    <property type="term" value="P:endosome to lysosome transport"/>
    <property type="evidence" value="ECO:0007669"/>
    <property type="project" value="TreeGrafter"/>
</dbReference>
<gene>
    <name evidence="10" type="ORF">CTOB1V02_LOCUS10095</name>
</gene>
<proteinExistence type="inferred from homology"/>
<dbReference type="InterPro" id="IPR052070">
    <property type="entry name" value="ESCRT-I_UEV_domain"/>
</dbReference>
<feature type="coiled-coil region" evidence="8">
    <location>
        <begin position="250"/>
        <end position="308"/>
    </location>
</feature>
<evidence type="ECO:0000256" key="8">
    <source>
        <dbReference type="SAM" id="Coils"/>
    </source>
</evidence>
<keyword evidence="6 8" id="KW-0175">Coiled coil</keyword>
<dbReference type="OrthoDB" id="306304at2759"/>
<feature type="compositionally biased region" description="Low complexity" evidence="9">
    <location>
        <begin position="215"/>
        <end position="225"/>
    </location>
</feature>
<name>A0A7R8ZUM4_9CRUS</name>
<evidence type="ECO:0000256" key="6">
    <source>
        <dbReference type="ARBA" id="ARBA00023054"/>
    </source>
</evidence>
<keyword evidence="3 7" id="KW-0813">Transport</keyword>
<dbReference type="PROSITE" id="PS51322">
    <property type="entry name" value="UEV"/>
    <property type="match status" value="1"/>
</dbReference>
<evidence type="ECO:0000256" key="9">
    <source>
        <dbReference type="SAM" id="MobiDB-lite"/>
    </source>
</evidence>
<dbReference type="CDD" id="cd11685">
    <property type="entry name" value="UEV_TSG101-like"/>
    <property type="match status" value="1"/>
</dbReference>